<reference evidence="2 3" key="1">
    <citation type="submission" date="2014-04" db="EMBL/GenBank/DDBJ databases">
        <authorList>
            <consortium name="DOE Joint Genome Institute"/>
            <person name="Kuo A."/>
            <person name="Kohler A."/>
            <person name="Costa M.D."/>
            <person name="Nagy L.G."/>
            <person name="Floudas D."/>
            <person name="Copeland A."/>
            <person name="Barry K.W."/>
            <person name="Cichocki N."/>
            <person name="Veneault-Fourrey C."/>
            <person name="LaButti K."/>
            <person name="Lindquist E.A."/>
            <person name="Lipzen A."/>
            <person name="Lundell T."/>
            <person name="Morin E."/>
            <person name="Murat C."/>
            <person name="Sun H."/>
            <person name="Tunlid A."/>
            <person name="Henrissat B."/>
            <person name="Grigoriev I.V."/>
            <person name="Hibbett D.S."/>
            <person name="Martin F."/>
            <person name="Nordberg H.P."/>
            <person name="Cantor M.N."/>
            <person name="Hua S.X."/>
        </authorList>
    </citation>
    <scope>NUCLEOTIDE SEQUENCE [LARGE SCALE GENOMIC DNA]</scope>
    <source>
        <strain evidence="2 3">Marx 270</strain>
    </source>
</reference>
<organism evidence="2 3">
    <name type="scientific">Pisolithus tinctorius Marx 270</name>
    <dbReference type="NCBI Taxonomy" id="870435"/>
    <lineage>
        <taxon>Eukaryota</taxon>
        <taxon>Fungi</taxon>
        <taxon>Dikarya</taxon>
        <taxon>Basidiomycota</taxon>
        <taxon>Agaricomycotina</taxon>
        <taxon>Agaricomycetes</taxon>
        <taxon>Agaricomycetidae</taxon>
        <taxon>Boletales</taxon>
        <taxon>Sclerodermatineae</taxon>
        <taxon>Pisolithaceae</taxon>
        <taxon>Pisolithus</taxon>
    </lineage>
</organism>
<gene>
    <name evidence="2" type="ORF">M404DRAFT_154853</name>
</gene>
<dbReference type="STRING" id="870435.A0A0C3NWT8"/>
<dbReference type="InterPro" id="IPR025476">
    <property type="entry name" value="Helitron_helicase-like"/>
</dbReference>
<feature type="domain" description="Helitron helicase-like" evidence="1">
    <location>
        <begin position="95"/>
        <end position="276"/>
    </location>
</feature>
<protein>
    <recommendedName>
        <fullName evidence="1">Helitron helicase-like domain-containing protein</fullName>
    </recommendedName>
</protein>
<keyword evidence="3" id="KW-1185">Reference proteome</keyword>
<evidence type="ECO:0000313" key="2">
    <source>
        <dbReference type="EMBL" id="KIN99658.1"/>
    </source>
</evidence>
<feature type="non-terminal residue" evidence="2">
    <location>
        <position position="1"/>
    </location>
</feature>
<dbReference type="HOGENOM" id="CLU_080483_0_1_1"/>
<dbReference type="OrthoDB" id="432234at2759"/>
<proteinExistence type="predicted"/>
<accession>A0A0C3NWT8</accession>
<dbReference type="Proteomes" id="UP000054217">
    <property type="component" value="Unassembled WGS sequence"/>
</dbReference>
<dbReference type="InParanoid" id="A0A0C3NWT8"/>
<sequence>DVLPLHVLGVADLEQTKLSSSELMAQALVNLNNNSVEGGYVVCHGNMPINDFPAPTSSPATCNPLSAAFPVLFPYGKGAMEAEHPVNISLHKHCKQKDFEWDTLALSSITVADLKKAVAEEVRHELIGNAQVHALQRHVTAVNGHVLGSDNARASYQSMIWGTCLMLGGPSLWLTINPVNIHNPITQIFAGEDIDLDEFNLQLGPDSNQCMENVAANPYAAAQYFHFIIRTTLETLFGICCMGNRTMCDMGVLGCVVGYFGVMEAQGRGTLHVHIVKISHKVGLVPSVRDYY</sequence>
<reference evidence="3" key="2">
    <citation type="submission" date="2015-01" db="EMBL/GenBank/DDBJ databases">
        <title>Evolutionary Origins and Diversification of the Mycorrhizal Mutualists.</title>
        <authorList>
            <consortium name="DOE Joint Genome Institute"/>
            <consortium name="Mycorrhizal Genomics Consortium"/>
            <person name="Kohler A."/>
            <person name="Kuo A."/>
            <person name="Nagy L.G."/>
            <person name="Floudas D."/>
            <person name="Copeland A."/>
            <person name="Barry K.W."/>
            <person name="Cichocki N."/>
            <person name="Veneault-Fourrey C."/>
            <person name="LaButti K."/>
            <person name="Lindquist E.A."/>
            <person name="Lipzen A."/>
            <person name="Lundell T."/>
            <person name="Morin E."/>
            <person name="Murat C."/>
            <person name="Riley R."/>
            <person name="Ohm R."/>
            <person name="Sun H."/>
            <person name="Tunlid A."/>
            <person name="Henrissat B."/>
            <person name="Grigoriev I.V."/>
            <person name="Hibbett D.S."/>
            <person name="Martin F."/>
        </authorList>
    </citation>
    <scope>NUCLEOTIDE SEQUENCE [LARGE SCALE GENOMIC DNA]</scope>
    <source>
        <strain evidence="3">Marx 270</strain>
    </source>
</reference>
<name>A0A0C3NWT8_PISTI</name>
<dbReference type="Pfam" id="PF14214">
    <property type="entry name" value="Helitron_like_N"/>
    <property type="match status" value="1"/>
</dbReference>
<evidence type="ECO:0000313" key="3">
    <source>
        <dbReference type="Proteomes" id="UP000054217"/>
    </source>
</evidence>
<dbReference type="EMBL" id="KN832003">
    <property type="protein sequence ID" value="KIN99658.1"/>
    <property type="molecule type" value="Genomic_DNA"/>
</dbReference>
<dbReference type="AlphaFoldDB" id="A0A0C3NWT8"/>
<evidence type="ECO:0000259" key="1">
    <source>
        <dbReference type="Pfam" id="PF14214"/>
    </source>
</evidence>